<feature type="domain" description="Fork-head" evidence="5">
    <location>
        <begin position="81"/>
        <end position="175"/>
    </location>
</feature>
<dbReference type="Gene3D" id="1.10.10.10">
    <property type="entry name" value="Winged helix-like DNA-binding domain superfamily/Winged helix DNA-binding domain"/>
    <property type="match status" value="1"/>
</dbReference>
<reference evidence="6" key="2">
    <citation type="submission" date="2003-03" db="EMBL/GenBank/DDBJ databases">
        <authorList>
            <person name="Martinez D.E."/>
            <person name="Dirksen M.-L."/>
            <person name="Bode P.M."/>
            <person name="Jamrich M."/>
            <person name="Steele R.E."/>
            <person name="Bode H.R."/>
        </authorList>
    </citation>
    <scope>NUCLEOTIDE SEQUENCE</scope>
</reference>
<accession>Q86FK9</accession>
<reference evidence="8" key="4">
    <citation type="submission" date="2025-05" db="UniProtKB">
        <authorList>
            <consortium name="RefSeq"/>
        </authorList>
    </citation>
    <scope>IDENTIFICATION</scope>
</reference>
<proteinExistence type="evidence at transcript level"/>
<sequence length="321" mass="36675">MMDTVIPNNTTPLSHMVLHSSGRHLTPGECDIKPLVTSPPTIGEYTNHMAMQQQTSIEDIEEETSKESNSPMKSRNYQHAKPPYSYISLITMSIQNTPGKAVTLSEIYQFIMDHFPYYRQNQQRWQNSIRHSLSFNDCFIKVPRSPDKPGKGSFWTLHPDAGNMFENGCYLRRRERFKSDRKASLNIMNHSRVNDMYNPAGMQQIKINQSARVTGPPLEYLLHICITLLLVLIEGLHSFNHPFAIKNIIAPEHEGDFRYADPMHFPYHPSTFTPPPSMYGKDSMPPASSGDSFNMSSSMSLPFNPYYQPCMMPQQQHSGLV</sequence>
<dbReference type="KEGG" id="hmg:100213948"/>
<reference evidence="8" key="3">
    <citation type="journal article" date="2016" name="Biofouling">
        <title>Profiling of adhesive-related genes in the freshwater cnidarian Hydra magnipapillata by transcriptomics and proteomics.</title>
        <authorList>
            <person name="Rodrigues M."/>
            <person name="Ostermann T."/>
            <person name="Kremeser L."/>
            <person name="Lindner H."/>
            <person name="Beisel C."/>
            <person name="Berezikov E."/>
            <person name="Hobmayer B."/>
            <person name="Ladurner P."/>
        </authorList>
    </citation>
    <scope>NUCLEOTIDE SEQUENCE</scope>
</reference>
<dbReference type="InterPro" id="IPR030456">
    <property type="entry name" value="TF_fork_head_CS_2"/>
</dbReference>
<dbReference type="RefSeq" id="NP_001296693.1">
    <property type="nucleotide sequence ID" value="NM_001309764.1"/>
</dbReference>
<name>Q86FK9_HYDVU</name>
<dbReference type="AlphaFoldDB" id="Q86FK9"/>
<evidence type="ECO:0000256" key="2">
    <source>
        <dbReference type="ARBA" id="ARBA00023125"/>
    </source>
</evidence>
<keyword evidence="3 4" id="KW-0539">Nucleus</keyword>
<dbReference type="GeneID" id="100213948"/>
<evidence type="ECO:0000313" key="7">
    <source>
        <dbReference type="Proteomes" id="UP001652625"/>
    </source>
</evidence>
<dbReference type="PRINTS" id="PR00053">
    <property type="entry name" value="FORKHEAD"/>
</dbReference>
<dbReference type="GO" id="GO:0005634">
    <property type="term" value="C:nucleus"/>
    <property type="evidence" value="ECO:0007669"/>
    <property type="project" value="UniProtKB-SubCell"/>
</dbReference>
<dbReference type="PANTHER" id="PTHR11829">
    <property type="entry name" value="FORKHEAD BOX PROTEIN"/>
    <property type="match status" value="1"/>
</dbReference>
<evidence type="ECO:0000256" key="1">
    <source>
        <dbReference type="ARBA" id="ARBA00004123"/>
    </source>
</evidence>
<dbReference type="InterPro" id="IPR050211">
    <property type="entry name" value="FOX_domain-containing"/>
</dbReference>
<evidence type="ECO:0000256" key="4">
    <source>
        <dbReference type="PROSITE-ProRule" id="PRU00089"/>
    </source>
</evidence>
<dbReference type="CDD" id="cd20041">
    <property type="entry name" value="FH_dFKH"/>
    <property type="match status" value="1"/>
</dbReference>
<dbReference type="PROSITE" id="PS50039">
    <property type="entry name" value="FORK_HEAD_3"/>
    <property type="match status" value="1"/>
</dbReference>
<organism evidence="6">
    <name type="scientific">Hydra vulgaris</name>
    <name type="common">Hydra</name>
    <name type="synonym">Hydra attenuata</name>
    <dbReference type="NCBI Taxonomy" id="6087"/>
    <lineage>
        <taxon>Eukaryota</taxon>
        <taxon>Metazoa</taxon>
        <taxon>Cnidaria</taxon>
        <taxon>Hydrozoa</taxon>
        <taxon>Hydroidolina</taxon>
        <taxon>Anthoathecata</taxon>
        <taxon>Aplanulata</taxon>
        <taxon>Hydridae</taxon>
        <taxon>Hydra</taxon>
    </lineage>
</organism>
<dbReference type="InterPro" id="IPR001766">
    <property type="entry name" value="Fork_head_dom"/>
</dbReference>
<dbReference type="GO" id="GO:0000981">
    <property type="term" value="F:DNA-binding transcription factor activity, RNA polymerase II-specific"/>
    <property type="evidence" value="ECO:0007669"/>
    <property type="project" value="TreeGrafter"/>
</dbReference>
<evidence type="ECO:0000313" key="8">
    <source>
        <dbReference type="RefSeq" id="NP_001296693.1"/>
    </source>
</evidence>
<dbReference type="PROSITE" id="PS00658">
    <property type="entry name" value="FORK_HEAD_2"/>
    <property type="match status" value="1"/>
</dbReference>
<comment type="subcellular location">
    <subcellularLocation>
        <location evidence="1 4">Nucleus</location>
    </subcellularLocation>
</comment>
<evidence type="ECO:0000256" key="3">
    <source>
        <dbReference type="ARBA" id="ARBA00023242"/>
    </source>
</evidence>
<keyword evidence="2 4" id="KW-0238">DNA-binding</keyword>
<dbReference type="PANTHER" id="PTHR11829:SF380">
    <property type="entry name" value="PROTEIN FORK HEAD"/>
    <property type="match status" value="1"/>
</dbReference>
<dbReference type="OrthoDB" id="5954824at2759"/>
<evidence type="ECO:0000259" key="5">
    <source>
        <dbReference type="PROSITE" id="PS50039"/>
    </source>
</evidence>
<dbReference type="EMBL" id="AY263364">
    <property type="protein sequence ID" value="AAO92606.1"/>
    <property type="molecule type" value="mRNA"/>
</dbReference>
<gene>
    <name evidence="8" type="primary">LOC100213948</name>
    <name evidence="8" type="synonym">budhead</name>
</gene>
<protein>
    <submittedName>
        <fullName evidence="6">Budhead</fullName>
    </submittedName>
    <submittedName>
        <fullName evidence="8">Hepatocyte nuclear factor 3-beta-like</fullName>
    </submittedName>
</protein>
<feature type="DNA-binding region" description="Fork-head" evidence="4">
    <location>
        <begin position="81"/>
        <end position="175"/>
    </location>
</feature>
<dbReference type="InterPro" id="IPR036388">
    <property type="entry name" value="WH-like_DNA-bd_sf"/>
</dbReference>
<dbReference type="GO" id="GO:0009653">
    <property type="term" value="P:anatomical structure morphogenesis"/>
    <property type="evidence" value="ECO:0007669"/>
    <property type="project" value="TreeGrafter"/>
</dbReference>
<reference evidence="6 8" key="1">
    <citation type="journal article" date="1997" name="Dev. Biol.">
        <title>Budhead, a fork head/HNF-3 homologue, is expressed during axis formation and head specification in hydra.</title>
        <authorList>
            <person name="Martinez D.E."/>
            <person name="Dirksen M.L."/>
            <person name="Bode P.M."/>
            <person name="Jamrich M."/>
            <person name="Steele R.E."/>
            <person name="Bode H.R."/>
        </authorList>
    </citation>
    <scope>NUCLEOTIDE SEQUENCE</scope>
</reference>
<dbReference type="InterPro" id="IPR036390">
    <property type="entry name" value="WH_DNA-bd_sf"/>
</dbReference>
<dbReference type="FunFam" id="1.10.10.10:FF:000042">
    <property type="entry name" value="hepatocyte nuclear factor 3-beta"/>
    <property type="match status" value="1"/>
</dbReference>
<dbReference type="GO" id="GO:0000978">
    <property type="term" value="F:RNA polymerase II cis-regulatory region sequence-specific DNA binding"/>
    <property type="evidence" value="ECO:0007669"/>
    <property type="project" value="TreeGrafter"/>
</dbReference>
<dbReference type="GO" id="GO:0030154">
    <property type="term" value="P:cell differentiation"/>
    <property type="evidence" value="ECO:0007669"/>
    <property type="project" value="TreeGrafter"/>
</dbReference>
<dbReference type="SMART" id="SM00339">
    <property type="entry name" value="FH"/>
    <property type="match status" value="1"/>
</dbReference>
<dbReference type="Proteomes" id="UP001652625">
    <property type="component" value="Chromosome 06"/>
</dbReference>
<evidence type="ECO:0000313" key="6">
    <source>
        <dbReference type="EMBL" id="AAO92606.1"/>
    </source>
</evidence>
<dbReference type="Pfam" id="PF00250">
    <property type="entry name" value="Forkhead"/>
    <property type="match status" value="1"/>
</dbReference>
<dbReference type="SUPFAM" id="SSF46785">
    <property type="entry name" value="Winged helix' DNA-binding domain"/>
    <property type="match status" value="1"/>
</dbReference>
<keyword evidence="7" id="KW-1185">Reference proteome</keyword>
<dbReference type="InterPro" id="IPR047388">
    <property type="entry name" value="FH-like_dFKH"/>
</dbReference>